<dbReference type="PANTHER" id="PTHR34473">
    <property type="entry name" value="UPF0699 TRANSMEMBRANE PROTEIN YDBS"/>
    <property type="match status" value="1"/>
</dbReference>
<dbReference type="Proteomes" id="UP000243589">
    <property type="component" value="Unassembled WGS sequence"/>
</dbReference>
<dbReference type="InterPro" id="IPR005182">
    <property type="entry name" value="YdbS-like_PH"/>
</dbReference>
<evidence type="ECO:0000313" key="3">
    <source>
        <dbReference type="EMBL" id="KXZ58498.1"/>
    </source>
</evidence>
<protein>
    <submittedName>
        <fullName evidence="3">Bacterial membrane flanked domain protein</fullName>
    </submittedName>
</protein>
<keyword evidence="1" id="KW-0812">Transmembrane</keyword>
<sequence length="162" mass="17728">MSIPLREPDLIPVDKRLALVRLLNTIISAAITSAMAIGAYFTLDFAKPWMLILALLFTLGGPLVRCIFIFRQVSAMGYKVRPTDLLIESGIMYRRTAVVPYARMQYVDVTASPLERFFGLATVTLHTASAGSDATVPGLKRADADRLRELLSERGQSGLAGL</sequence>
<evidence type="ECO:0000256" key="1">
    <source>
        <dbReference type="SAM" id="Phobius"/>
    </source>
</evidence>
<accession>A0A150H9I3</accession>
<evidence type="ECO:0000313" key="4">
    <source>
        <dbReference type="EMBL" id="PKY70972.1"/>
    </source>
</evidence>
<dbReference type="PANTHER" id="PTHR34473:SF3">
    <property type="entry name" value="TRANSMEMBRANE PROTEIN-RELATED"/>
    <property type="match status" value="1"/>
</dbReference>
<dbReference type="EMBL" id="PKGO01000002">
    <property type="protein sequence ID" value="PKY70972.1"/>
    <property type="molecule type" value="Genomic_DNA"/>
</dbReference>
<feature type="transmembrane region" description="Helical" evidence="1">
    <location>
        <begin position="21"/>
        <end position="43"/>
    </location>
</feature>
<dbReference type="Pfam" id="PF03703">
    <property type="entry name" value="bPH_2"/>
    <property type="match status" value="1"/>
</dbReference>
<dbReference type="EMBL" id="LQQC01000010">
    <property type="protein sequence ID" value="KXZ58498.1"/>
    <property type="molecule type" value="Genomic_DNA"/>
</dbReference>
<keyword evidence="1" id="KW-1133">Transmembrane helix</keyword>
<evidence type="ECO:0000313" key="5">
    <source>
        <dbReference type="Proteomes" id="UP000242755"/>
    </source>
</evidence>
<gene>
    <name evidence="3" type="ORF">Bravens_01547</name>
    <name evidence="4" type="ORF">CYJ40_02645</name>
</gene>
<keyword evidence="6" id="KW-1185">Reference proteome</keyword>
<feature type="transmembrane region" description="Helical" evidence="1">
    <location>
        <begin position="49"/>
        <end position="70"/>
    </location>
</feature>
<name>A0A150H9I3_9MICO</name>
<dbReference type="PATRIC" id="fig|479117.4.peg.1534"/>
<dbReference type="RefSeq" id="WP_019174548.1">
    <property type="nucleotide sequence ID" value="NZ_JAKRCZ010000003.1"/>
</dbReference>
<feature type="domain" description="YdbS-like PH" evidence="2">
    <location>
        <begin position="75"/>
        <end position="151"/>
    </location>
</feature>
<organism evidence="3 6">
    <name type="scientific">Brevibacterium ravenspurgense</name>
    <dbReference type="NCBI Taxonomy" id="479117"/>
    <lineage>
        <taxon>Bacteria</taxon>
        <taxon>Bacillati</taxon>
        <taxon>Actinomycetota</taxon>
        <taxon>Actinomycetes</taxon>
        <taxon>Micrococcales</taxon>
        <taxon>Brevibacteriaceae</taxon>
        <taxon>Brevibacterium</taxon>
    </lineage>
</organism>
<reference evidence="3 6" key="1">
    <citation type="submission" date="2016-01" db="EMBL/GenBank/DDBJ databases">
        <title>Use of Whole Genome Sequencing to ascertain that Brevibacterium massiliense (Roux, Raoult 2009) is a later heterotypic synonym of Brevibacterium ravenspurgense (Mages 2008).</title>
        <authorList>
            <person name="Bernier A.-M."/>
            <person name="Burdz T."/>
            <person name="Huynh C."/>
            <person name="Pachecho A.L."/>
            <person name="Wiebe D."/>
            <person name="Bonner C."/>
            <person name="Bernard K."/>
        </authorList>
    </citation>
    <scope>NUCLEOTIDE SEQUENCE [LARGE SCALE GENOMIC DNA]</scope>
    <source>
        <strain evidence="3 6">CCUG56047</strain>
    </source>
</reference>
<proteinExistence type="predicted"/>
<dbReference type="AlphaFoldDB" id="A0A150H9I3"/>
<dbReference type="STRING" id="1176165.GCA_001584405_00184"/>
<evidence type="ECO:0000313" key="6">
    <source>
        <dbReference type="Proteomes" id="UP000243589"/>
    </source>
</evidence>
<dbReference type="Proteomes" id="UP000242755">
    <property type="component" value="Unassembled WGS sequence"/>
</dbReference>
<evidence type="ECO:0000259" key="2">
    <source>
        <dbReference type="Pfam" id="PF03703"/>
    </source>
</evidence>
<comment type="caution">
    <text evidence="3">The sequence shown here is derived from an EMBL/GenBank/DDBJ whole genome shotgun (WGS) entry which is preliminary data.</text>
</comment>
<reference evidence="4 5" key="2">
    <citation type="submission" date="2017-12" db="EMBL/GenBank/DDBJ databases">
        <title>Phylogenetic diversity of female urinary microbiome.</title>
        <authorList>
            <person name="Thomas-White K."/>
            <person name="Wolfe A.J."/>
        </authorList>
    </citation>
    <scope>NUCLEOTIDE SEQUENCE [LARGE SCALE GENOMIC DNA]</scope>
    <source>
        <strain evidence="4 5">UMB0426</strain>
    </source>
</reference>
<keyword evidence="1" id="KW-0472">Membrane</keyword>